<feature type="transmembrane region" description="Helical" evidence="1">
    <location>
        <begin position="20"/>
        <end position="39"/>
    </location>
</feature>
<dbReference type="Proteomes" id="UP001390339">
    <property type="component" value="Unassembled WGS sequence"/>
</dbReference>
<proteinExistence type="predicted"/>
<evidence type="ECO:0000256" key="1">
    <source>
        <dbReference type="SAM" id="Phobius"/>
    </source>
</evidence>
<keyword evidence="1" id="KW-0472">Membrane</keyword>
<keyword evidence="3" id="KW-1185">Reference proteome</keyword>
<evidence type="ECO:0000313" key="2">
    <source>
        <dbReference type="EMBL" id="KAK8849110.1"/>
    </source>
</evidence>
<reference evidence="2 3" key="1">
    <citation type="journal article" date="2024" name="IMA Fungus">
        <title>Apiospora arundinis, a panoply of carbohydrate-active enzymes and secondary metabolites.</title>
        <authorList>
            <person name="Sorensen T."/>
            <person name="Petersen C."/>
            <person name="Muurmann A.T."/>
            <person name="Christiansen J.V."/>
            <person name="Brundto M.L."/>
            <person name="Overgaard C.K."/>
            <person name="Boysen A.T."/>
            <person name="Wollenberg R.D."/>
            <person name="Larsen T.O."/>
            <person name="Sorensen J.L."/>
            <person name="Nielsen K.L."/>
            <person name="Sondergaard T.E."/>
        </authorList>
    </citation>
    <scope>NUCLEOTIDE SEQUENCE [LARGE SCALE GENOMIC DNA]</scope>
    <source>
        <strain evidence="2 3">AAU 773</strain>
    </source>
</reference>
<evidence type="ECO:0000313" key="3">
    <source>
        <dbReference type="Proteomes" id="UP001390339"/>
    </source>
</evidence>
<dbReference type="EMBL" id="JAPCWZ010000010">
    <property type="protein sequence ID" value="KAK8849110.1"/>
    <property type="molecule type" value="Genomic_DNA"/>
</dbReference>
<sequence length="64" mass="6978">MAWTWNVDDEFPDNGANLAAMAVVFSTASLLSVLSRAYVRFYLLKAVGAAIEDDWAIIIAWVGA</sequence>
<accession>A0ABR2HLZ1</accession>
<protein>
    <submittedName>
        <fullName evidence="2">Satratoxin biosynthesis SC1 cluster protein 4</fullName>
    </submittedName>
</protein>
<comment type="caution">
    <text evidence="2">The sequence shown here is derived from an EMBL/GenBank/DDBJ whole genome shotgun (WGS) entry which is preliminary data.</text>
</comment>
<organism evidence="2 3">
    <name type="scientific">Apiospora arundinis</name>
    <dbReference type="NCBI Taxonomy" id="335852"/>
    <lineage>
        <taxon>Eukaryota</taxon>
        <taxon>Fungi</taxon>
        <taxon>Dikarya</taxon>
        <taxon>Ascomycota</taxon>
        <taxon>Pezizomycotina</taxon>
        <taxon>Sordariomycetes</taxon>
        <taxon>Xylariomycetidae</taxon>
        <taxon>Amphisphaeriales</taxon>
        <taxon>Apiosporaceae</taxon>
        <taxon>Apiospora</taxon>
    </lineage>
</organism>
<gene>
    <name evidence="2" type="ORF">PGQ11_015590</name>
</gene>
<keyword evidence="1" id="KW-1133">Transmembrane helix</keyword>
<name>A0ABR2HLZ1_9PEZI</name>
<keyword evidence="1" id="KW-0812">Transmembrane</keyword>